<evidence type="ECO:0000256" key="1">
    <source>
        <dbReference type="SAM" id="Phobius"/>
    </source>
</evidence>
<sequence>MSETPTPTTRHRSLWRDLSLSTATAGLVAVLIGYSSSAVIIFQAAEAAGATPAQIGSWLWALGIGMGVTSLGLSLRYRMPVLTAWSTPGAALLATSLPGVPMEEAIGAFLFSAALITLCGVTGLFGTLVKRIPPTLAAALLAGVLLRFGMDLFVALERQWLLPLAMLVAYTLSRRLVPRHAIAVVLLVGIAIAAGQGHFSLDSVRLVPTVPMFTAPEFALSTLIGVGIPLFVVTMTTQNLPGITVLRAAGYQAPSSPLIGWTGAATLALAPFGGYALNLAAISAAVCMGREAHEDPARRYTAGVAAGVGYLVMGVFGATVTALFAAFPAELIMALAGLALLGTIGNGLAGAMEDAGQRDAALVTFLFTASGISLLGIGSAFWGLVAGMAMLWVGGAARRQTGSR</sequence>
<evidence type="ECO:0008006" key="4">
    <source>
        <dbReference type="Google" id="ProtNLM"/>
    </source>
</evidence>
<gene>
    <name evidence="2" type="ORF">C1H69_11045</name>
</gene>
<dbReference type="PANTHER" id="PTHR30199:SF0">
    <property type="entry name" value="INNER MEMBRANE PROTEIN YDCO"/>
    <property type="match status" value="1"/>
</dbReference>
<feature type="transmembrane region" description="Helical" evidence="1">
    <location>
        <begin position="300"/>
        <end position="325"/>
    </location>
</feature>
<name>A0A2N7U456_9GAMM</name>
<dbReference type="Proteomes" id="UP000235803">
    <property type="component" value="Unassembled WGS sequence"/>
</dbReference>
<feature type="transmembrane region" description="Helical" evidence="1">
    <location>
        <begin position="20"/>
        <end position="45"/>
    </location>
</feature>
<dbReference type="EMBL" id="PNRF01000021">
    <property type="protein sequence ID" value="PMR75207.1"/>
    <property type="molecule type" value="Genomic_DNA"/>
</dbReference>
<keyword evidence="3" id="KW-1185">Reference proteome</keyword>
<dbReference type="Pfam" id="PF03594">
    <property type="entry name" value="BenE"/>
    <property type="match status" value="1"/>
</dbReference>
<dbReference type="NCBIfam" id="TIGR00843">
    <property type="entry name" value="benE"/>
    <property type="match status" value="1"/>
</dbReference>
<feature type="transmembrane region" description="Helical" evidence="1">
    <location>
        <begin position="176"/>
        <end position="197"/>
    </location>
</feature>
<dbReference type="GO" id="GO:0005886">
    <property type="term" value="C:plasma membrane"/>
    <property type="evidence" value="ECO:0007669"/>
    <property type="project" value="TreeGrafter"/>
</dbReference>
<organism evidence="2 3">
    <name type="scientific">Billgrantia endophytica</name>
    <dbReference type="NCBI Taxonomy" id="2033802"/>
    <lineage>
        <taxon>Bacteria</taxon>
        <taxon>Pseudomonadati</taxon>
        <taxon>Pseudomonadota</taxon>
        <taxon>Gammaproteobacteria</taxon>
        <taxon>Oceanospirillales</taxon>
        <taxon>Halomonadaceae</taxon>
        <taxon>Billgrantia</taxon>
    </lineage>
</organism>
<accession>A0A2N7U456</accession>
<feature type="transmembrane region" description="Helical" evidence="1">
    <location>
        <begin position="57"/>
        <end position="75"/>
    </location>
</feature>
<feature type="transmembrane region" description="Helical" evidence="1">
    <location>
        <begin position="361"/>
        <end position="394"/>
    </location>
</feature>
<feature type="transmembrane region" description="Helical" evidence="1">
    <location>
        <begin position="331"/>
        <end position="349"/>
    </location>
</feature>
<protein>
    <recommendedName>
        <fullName evidence="4">Benzoate transporter</fullName>
    </recommendedName>
</protein>
<dbReference type="GO" id="GO:0042925">
    <property type="term" value="F:benzoate transmembrane transporter activity"/>
    <property type="evidence" value="ECO:0007669"/>
    <property type="project" value="InterPro"/>
</dbReference>
<dbReference type="OrthoDB" id="9792424at2"/>
<keyword evidence="1" id="KW-1133">Transmembrane helix</keyword>
<evidence type="ECO:0000313" key="2">
    <source>
        <dbReference type="EMBL" id="PMR75207.1"/>
    </source>
</evidence>
<dbReference type="AlphaFoldDB" id="A0A2N7U456"/>
<proteinExistence type="predicted"/>
<feature type="transmembrane region" description="Helical" evidence="1">
    <location>
        <begin position="136"/>
        <end position="156"/>
    </location>
</feature>
<dbReference type="InterPro" id="IPR004711">
    <property type="entry name" value="Benzoate_Transporter"/>
</dbReference>
<dbReference type="RefSeq" id="WP_102653461.1">
    <property type="nucleotide sequence ID" value="NZ_PNRF01000021.1"/>
</dbReference>
<keyword evidence="1" id="KW-0812">Transmembrane</keyword>
<feature type="transmembrane region" description="Helical" evidence="1">
    <location>
        <begin position="106"/>
        <end position="129"/>
    </location>
</feature>
<feature type="transmembrane region" description="Helical" evidence="1">
    <location>
        <begin position="258"/>
        <end position="288"/>
    </location>
</feature>
<reference evidence="2 3" key="1">
    <citation type="submission" date="2018-01" db="EMBL/GenBank/DDBJ databases">
        <title>Halomonas endophytica sp. nov., isolated from storage liquid in the stems of Populus euphratica.</title>
        <authorList>
            <person name="Chen C."/>
        </authorList>
    </citation>
    <scope>NUCLEOTIDE SEQUENCE [LARGE SCALE GENOMIC DNA]</scope>
    <source>
        <strain evidence="2 3">MC28</strain>
    </source>
</reference>
<keyword evidence="1" id="KW-0472">Membrane</keyword>
<dbReference type="PANTHER" id="PTHR30199">
    <property type="entry name" value="MFS FAMILY TRANSPORTER, PREDICTED SUBSTRATE BENZOATE"/>
    <property type="match status" value="1"/>
</dbReference>
<feature type="transmembrane region" description="Helical" evidence="1">
    <location>
        <begin position="218"/>
        <end position="238"/>
    </location>
</feature>
<evidence type="ECO:0000313" key="3">
    <source>
        <dbReference type="Proteomes" id="UP000235803"/>
    </source>
</evidence>
<comment type="caution">
    <text evidence="2">The sequence shown here is derived from an EMBL/GenBank/DDBJ whole genome shotgun (WGS) entry which is preliminary data.</text>
</comment>